<accession>A0A3A9K5I7</accession>
<reference evidence="1 2" key="1">
    <citation type="submission" date="2017-10" db="EMBL/GenBank/DDBJ databases">
        <title>Bacillus sp. nov., a halophilic bacterium isolated from a Keqin Lake.</title>
        <authorList>
            <person name="Wang H."/>
        </authorList>
    </citation>
    <scope>NUCLEOTIDE SEQUENCE [LARGE SCALE GENOMIC DNA]</scope>
    <source>
        <strain evidence="1 2">KCTC 13187</strain>
    </source>
</reference>
<organism evidence="1 2">
    <name type="scientific">Salipaludibacillus neizhouensis</name>
    <dbReference type="NCBI Taxonomy" id="885475"/>
    <lineage>
        <taxon>Bacteria</taxon>
        <taxon>Bacillati</taxon>
        <taxon>Bacillota</taxon>
        <taxon>Bacilli</taxon>
        <taxon>Bacillales</taxon>
        <taxon>Bacillaceae</taxon>
    </lineage>
</organism>
<sequence>MKKYTVRPNKDADAWFLKIEDVAPEKEFDKMTEAIEAVEKVAQDNTPSQLIIYNHKNEIVDEKNFN</sequence>
<dbReference type="OrthoDB" id="2428875at2"/>
<comment type="caution">
    <text evidence="1">The sequence shown here is derived from an EMBL/GenBank/DDBJ whole genome shotgun (WGS) entry which is preliminary data.</text>
</comment>
<gene>
    <name evidence="1" type="ORF">CR203_16295</name>
</gene>
<dbReference type="Proteomes" id="UP000281498">
    <property type="component" value="Unassembled WGS sequence"/>
</dbReference>
<evidence type="ECO:0000313" key="2">
    <source>
        <dbReference type="Proteomes" id="UP000281498"/>
    </source>
</evidence>
<keyword evidence="2" id="KW-1185">Reference proteome</keyword>
<dbReference type="InterPro" id="IPR018691">
    <property type="entry name" value="DUF2188"/>
</dbReference>
<evidence type="ECO:0000313" key="1">
    <source>
        <dbReference type="EMBL" id="RKL66120.1"/>
    </source>
</evidence>
<dbReference type="RefSeq" id="WP_110936951.1">
    <property type="nucleotide sequence ID" value="NZ_KZ614146.1"/>
</dbReference>
<evidence type="ECO:0008006" key="3">
    <source>
        <dbReference type="Google" id="ProtNLM"/>
    </source>
</evidence>
<dbReference type="AlphaFoldDB" id="A0A3A9K5I7"/>
<protein>
    <recommendedName>
        <fullName evidence="3">DUF2188 domain-containing protein</fullName>
    </recommendedName>
</protein>
<dbReference type="Pfam" id="PF09954">
    <property type="entry name" value="DUF2188"/>
    <property type="match status" value="1"/>
</dbReference>
<proteinExistence type="predicted"/>
<dbReference type="EMBL" id="PDOE01000008">
    <property type="protein sequence ID" value="RKL66120.1"/>
    <property type="molecule type" value="Genomic_DNA"/>
</dbReference>
<name>A0A3A9K5I7_9BACI</name>